<dbReference type="RefSeq" id="WP_013623892.1">
    <property type="nucleotide sequence ID" value="NC_015172.1"/>
</dbReference>
<evidence type="ECO:0000256" key="1">
    <source>
        <dbReference type="SAM" id="Phobius"/>
    </source>
</evidence>
<organism evidence="3 4">
    <name type="scientific">Syntrophobotulus glycolicus (strain DSM 8271 / FlGlyR)</name>
    <dbReference type="NCBI Taxonomy" id="645991"/>
    <lineage>
        <taxon>Bacteria</taxon>
        <taxon>Bacillati</taxon>
        <taxon>Bacillota</taxon>
        <taxon>Clostridia</taxon>
        <taxon>Eubacteriales</taxon>
        <taxon>Desulfitobacteriaceae</taxon>
        <taxon>Syntrophobotulus</taxon>
    </lineage>
</organism>
<dbReference type="KEGG" id="sgy:Sgly_0659"/>
<keyword evidence="4" id="KW-1185">Reference proteome</keyword>
<feature type="domain" description="RND related barrel-sandwich hybrid" evidence="2">
    <location>
        <begin position="61"/>
        <end position="167"/>
    </location>
</feature>
<protein>
    <recommendedName>
        <fullName evidence="2">RND related barrel-sandwich hybrid domain-containing protein</fullName>
    </recommendedName>
</protein>
<dbReference type="InterPro" id="IPR058709">
    <property type="entry name" value="BSH_RND-rel"/>
</dbReference>
<dbReference type="OrthoDB" id="1792601at2"/>
<accession>F0T010</accession>
<dbReference type="HOGENOM" id="CLU_073023_0_0_9"/>
<reference evidence="3 4" key="1">
    <citation type="journal article" date="2011" name="Stand. Genomic Sci.">
        <title>Complete genome sequence of Syntrophobotulus glycolicus type strain (FlGlyR).</title>
        <authorList>
            <person name="Han C."/>
            <person name="Mwirichia R."/>
            <person name="Chertkov O."/>
            <person name="Held B."/>
            <person name="Lapidus A."/>
            <person name="Nolan M."/>
            <person name="Lucas S."/>
            <person name="Hammon N."/>
            <person name="Deshpande S."/>
            <person name="Cheng J.F."/>
            <person name="Tapia R."/>
            <person name="Goodwin L."/>
            <person name="Pitluck S."/>
            <person name="Huntemann M."/>
            <person name="Liolios K."/>
            <person name="Ivanova N."/>
            <person name="Pagani I."/>
            <person name="Mavromatis K."/>
            <person name="Ovchinikova G."/>
            <person name="Pati A."/>
            <person name="Chen A."/>
            <person name="Palaniappan K."/>
            <person name="Land M."/>
            <person name="Hauser L."/>
            <person name="Brambilla E.M."/>
            <person name="Rohde M."/>
            <person name="Spring S."/>
            <person name="Sikorski J."/>
            <person name="Goker M."/>
            <person name="Woyke T."/>
            <person name="Bristow J."/>
            <person name="Eisen J.A."/>
            <person name="Markowitz V."/>
            <person name="Hugenholtz P."/>
            <person name="Kyrpides N.C."/>
            <person name="Klenk H.P."/>
            <person name="Detter J.C."/>
        </authorList>
    </citation>
    <scope>NUCLEOTIDE SEQUENCE [LARGE SCALE GENOMIC DNA]</scope>
    <source>
        <strain evidence="4">DSM 8271 / FlGlyR</strain>
    </source>
</reference>
<sequence>MAGKKKARGKIKYFVLFALGCTLFYWAYDTAWFPRSLQYAVAEQGNLNHETKTKATFANRETVLTAPIEGRVTYLCDDGQRLSKGEETMSILPGGVDYGVKLQAVTVNAPVTGLFSQECDGLEEIITPENLINMDLSRLLLEMNKSGQPQTENNSLIPVNSAVGKIIDNLSPSYAFIELPSIQGLALNQSINLTVDQEEHLSTIVRLSDHPVGIVVKCASFVNGSMRPRVREITVRTQKASDGTIVPLSALSTKGQTQGIYVEENGVVRFKEVEIIDQNETEVCVKGISAKTQVVVNPQEGIEGTLVR</sequence>
<keyword evidence="1" id="KW-1133">Transmembrane helix</keyword>
<keyword evidence="1" id="KW-0472">Membrane</keyword>
<dbReference type="AlphaFoldDB" id="F0T010"/>
<reference evidence="4" key="2">
    <citation type="submission" date="2011-02" db="EMBL/GenBank/DDBJ databases">
        <title>The complete genome of Syntrophobotulus glycolicus DSM 8271.</title>
        <authorList>
            <person name="Lucas S."/>
            <person name="Copeland A."/>
            <person name="Lapidus A."/>
            <person name="Bruce D."/>
            <person name="Goodwin L."/>
            <person name="Pitluck S."/>
            <person name="Kyrpides N."/>
            <person name="Mavromatis K."/>
            <person name="Pagani I."/>
            <person name="Ivanova N."/>
            <person name="Mikhailova N."/>
            <person name="Chertkov O."/>
            <person name="Held B."/>
            <person name="Detter J.C."/>
            <person name="Tapia R."/>
            <person name="Han C."/>
            <person name="Land M."/>
            <person name="Hauser L."/>
            <person name="Markowitz V."/>
            <person name="Cheng J.-F."/>
            <person name="Hugenholtz P."/>
            <person name="Woyke T."/>
            <person name="Wu D."/>
            <person name="Spring S."/>
            <person name="Schroeder M."/>
            <person name="Brambilla E."/>
            <person name="Klenk H.-P."/>
            <person name="Eisen J.A."/>
        </authorList>
    </citation>
    <scope>NUCLEOTIDE SEQUENCE [LARGE SCALE GENOMIC DNA]</scope>
    <source>
        <strain evidence="4">DSM 8271 / FlGlyR</strain>
    </source>
</reference>
<gene>
    <name evidence="3" type="ordered locus">Sgly_0659</name>
</gene>
<dbReference type="Pfam" id="PF26018">
    <property type="entry name" value="BSH_RND_rel"/>
    <property type="match status" value="1"/>
</dbReference>
<dbReference type="EMBL" id="CP002547">
    <property type="protein sequence ID" value="ADY55021.1"/>
    <property type="molecule type" value="Genomic_DNA"/>
</dbReference>
<keyword evidence="1" id="KW-0812">Transmembrane</keyword>
<evidence type="ECO:0000313" key="3">
    <source>
        <dbReference type="EMBL" id="ADY55021.1"/>
    </source>
</evidence>
<evidence type="ECO:0000313" key="4">
    <source>
        <dbReference type="Proteomes" id="UP000007488"/>
    </source>
</evidence>
<name>F0T010_SYNGF</name>
<evidence type="ECO:0000259" key="2">
    <source>
        <dbReference type="Pfam" id="PF26018"/>
    </source>
</evidence>
<dbReference type="Proteomes" id="UP000007488">
    <property type="component" value="Chromosome"/>
</dbReference>
<dbReference type="Gene3D" id="2.40.420.20">
    <property type="match status" value="1"/>
</dbReference>
<feature type="transmembrane region" description="Helical" evidence="1">
    <location>
        <begin position="12"/>
        <end position="28"/>
    </location>
</feature>
<dbReference type="eggNOG" id="COG0845">
    <property type="taxonomic scope" value="Bacteria"/>
</dbReference>
<proteinExistence type="predicted"/>
<dbReference type="STRING" id="645991.Sgly_0659"/>